<dbReference type="EMBL" id="MG272262">
    <property type="protein sequence ID" value="AXJ93352.1"/>
    <property type="molecule type" value="Genomic_DNA"/>
</dbReference>
<geneLocation type="mitochondrion" evidence="2"/>
<keyword evidence="2" id="KW-0496">Mitochondrion</keyword>
<accession>A0A345WJV9</accession>
<dbReference type="RefSeq" id="YP_009512660.1">
    <property type="nucleotide sequence ID" value="NC_039174.1"/>
</dbReference>
<protein>
    <submittedName>
        <fullName evidence="2">Uncharacterized protein</fullName>
    </submittedName>
</protein>
<feature type="transmembrane region" description="Helical" evidence="1">
    <location>
        <begin position="106"/>
        <end position="128"/>
    </location>
</feature>
<evidence type="ECO:0000313" key="2">
    <source>
        <dbReference type="EMBL" id="AXJ93352.1"/>
    </source>
</evidence>
<proteinExistence type="predicted"/>
<organism evidence="2">
    <name type="scientific">Uronema marinum</name>
    <name type="common">Marine ciliate</name>
    <dbReference type="NCBI Taxonomy" id="35107"/>
    <lineage>
        <taxon>Eukaryota</taxon>
        <taxon>Sar</taxon>
        <taxon>Alveolata</taxon>
        <taxon>Ciliophora</taxon>
        <taxon>Intramacronucleata</taxon>
        <taxon>Oligohymenophorea</taxon>
        <taxon>Scuticociliatia</taxon>
        <taxon>Philasterida</taxon>
        <taxon>Uronematidae</taxon>
        <taxon>Uronema</taxon>
    </lineage>
</organism>
<reference evidence="2" key="2">
    <citation type="journal article" date="2018" name="Mitochondrial DNA Part B Resour">
        <title>Uronema marinum mitochondrion, complete genome.</title>
        <authorList>
            <person name="Li R."/>
            <person name="Gao Y."/>
            <person name="Hou Y."/>
            <person name="Ye S."/>
            <person name="Wang L."/>
            <person name="Sun J."/>
            <person name="Li Q."/>
        </authorList>
    </citation>
    <scope>NUCLEOTIDE SEQUENCE</scope>
</reference>
<name>A0A345WJV9_UROMR</name>
<reference evidence="2" key="1">
    <citation type="submission" date="2017-10" db="EMBL/GenBank/DDBJ databases">
        <authorList>
            <person name="Banno H."/>
            <person name="Chua N.-H."/>
        </authorList>
    </citation>
    <scope>NUCLEOTIDE SEQUENCE</scope>
</reference>
<sequence length="149" mass="18422">MKVTQNFYYIINYKPLLNYKKEITNLNTIYCKNFFLFFLLLDFLKSNNKNVKLSIRKKNNKSYTFLRAPNKYKKAQVKITNVRYKIKFSFTNNYELSNIDILNTQYFFYFLNYFFYLFLFFESSFFFLEKKSINIKFNSNLLNKLFFEL</sequence>
<evidence type="ECO:0000256" key="1">
    <source>
        <dbReference type="SAM" id="Phobius"/>
    </source>
</evidence>
<keyword evidence="1" id="KW-0472">Membrane</keyword>
<keyword evidence="1" id="KW-0812">Transmembrane</keyword>
<dbReference type="GeneID" id="37625967"/>
<dbReference type="AlphaFoldDB" id="A0A345WJV9"/>
<keyword evidence="1" id="KW-1133">Transmembrane helix</keyword>
<gene>
    <name evidence="2" type="primary">orf149</name>
</gene>